<sequence length="297" mass="33315">MDYIKIRVPATSANLGSGFDSLGLALSLGNTMSVQRATNTSVRVHGEGSNSPKIQENAMFLSIFTSYYQRINNKMDSFKFIFNNNVPISRGLGSSSIVILSAIYSAYLISGVKISKRELLNLALVHEKHADNITPATYGGFCVSSIHNDRIISTHKAIPNYVSALLVIPSKPMSTKMSRKILPMQYSKDDVCFNISRSSLMVSAFMNHKWDLLKIASQDRIHEYYRMQTFPELINIKKKIARYRPLMTTLSGSGSTIFSMFYSEDIERVKQSICNSFSRDFRVITSGFDNTGISQIH</sequence>
<accession>A0A3B1DY67</accession>
<keyword evidence="3" id="KW-0791">Threonine biosynthesis</keyword>
<keyword evidence="2 9" id="KW-0808">Transferase</keyword>
<evidence type="ECO:0000256" key="1">
    <source>
        <dbReference type="ARBA" id="ARBA00022605"/>
    </source>
</evidence>
<evidence type="ECO:0000256" key="6">
    <source>
        <dbReference type="ARBA" id="ARBA00022840"/>
    </source>
</evidence>
<dbReference type="InterPro" id="IPR036554">
    <property type="entry name" value="GHMP_kinase_C_sf"/>
</dbReference>
<dbReference type="EC" id="2.7.1.39" evidence="9"/>
<dbReference type="EMBL" id="UOYO01000046">
    <property type="protein sequence ID" value="VAY88095.1"/>
    <property type="molecule type" value="Genomic_DNA"/>
</dbReference>
<dbReference type="AlphaFoldDB" id="A0A3B1DY67"/>
<keyword evidence="1" id="KW-0028">Amino-acid biosynthesis</keyword>
<dbReference type="PANTHER" id="PTHR20861">
    <property type="entry name" value="HOMOSERINE/4-DIPHOSPHOCYTIDYL-2-C-METHYL-D-ERYTHRITOL KINASE"/>
    <property type="match status" value="1"/>
</dbReference>
<feature type="domain" description="GHMP kinase C-terminal" evidence="8">
    <location>
        <begin position="201"/>
        <end position="277"/>
    </location>
</feature>
<protein>
    <submittedName>
        <fullName evidence="9">Homoserine kinase</fullName>
        <ecNumber evidence="9">2.7.1.39</ecNumber>
    </submittedName>
</protein>
<reference evidence="9" key="1">
    <citation type="submission" date="2018-10" db="EMBL/GenBank/DDBJ databases">
        <authorList>
            <person name="Aoki K."/>
        </authorList>
    </citation>
    <scope>NUCLEOTIDE SEQUENCE</scope>
</reference>
<keyword evidence="5 9" id="KW-0418">Kinase</keyword>
<dbReference type="InterPro" id="IPR006204">
    <property type="entry name" value="GHMP_kinase_N_dom"/>
</dbReference>
<dbReference type="InterPro" id="IPR014721">
    <property type="entry name" value="Ribsml_uS5_D2-typ_fold_subgr"/>
</dbReference>
<dbReference type="Gene3D" id="3.30.70.890">
    <property type="entry name" value="GHMP kinase, C-terminal domain"/>
    <property type="match status" value="1"/>
</dbReference>
<dbReference type="GO" id="GO:0004413">
    <property type="term" value="F:homoserine kinase activity"/>
    <property type="evidence" value="ECO:0007669"/>
    <property type="project" value="UniProtKB-EC"/>
</dbReference>
<dbReference type="SUPFAM" id="SSF55060">
    <property type="entry name" value="GHMP Kinase, C-terminal domain"/>
    <property type="match status" value="1"/>
</dbReference>
<name>A0A3B1DY67_9ZZZZ</name>
<evidence type="ECO:0000259" key="7">
    <source>
        <dbReference type="Pfam" id="PF00288"/>
    </source>
</evidence>
<gene>
    <name evidence="9" type="ORF">MNB_ARC-1_779</name>
</gene>
<dbReference type="Gene3D" id="3.30.230.10">
    <property type="match status" value="1"/>
</dbReference>
<evidence type="ECO:0000256" key="3">
    <source>
        <dbReference type="ARBA" id="ARBA00022697"/>
    </source>
</evidence>
<dbReference type="PIRSF" id="PIRSF000676">
    <property type="entry name" value="Homoser_kin"/>
    <property type="match status" value="1"/>
</dbReference>
<dbReference type="NCBIfam" id="TIGR00191">
    <property type="entry name" value="thrB"/>
    <property type="match status" value="1"/>
</dbReference>
<proteinExistence type="inferred from homology"/>
<evidence type="ECO:0000256" key="4">
    <source>
        <dbReference type="ARBA" id="ARBA00022741"/>
    </source>
</evidence>
<feature type="domain" description="GHMP kinase N-terminal" evidence="7">
    <location>
        <begin position="72"/>
        <end position="140"/>
    </location>
</feature>
<evidence type="ECO:0000256" key="2">
    <source>
        <dbReference type="ARBA" id="ARBA00022679"/>
    </source>
</evidence>
<dbReference type="InterPro" id="IPR013750">
    <property type="entry name" value="GHMP_kinase_C_dom"/>
</dbReference>
<dbReference type="PANTHER" id="PTHR20861:SF1">
    <property type="entry name" value="HOMOSERINE KINASE"/>
    <property type="match status" value="1"/>
</dbReference>
<dbReference type="InterPro" id="IPR000870">
    <property type="entry name" value="Homoserine_kinase"/>
</dbReference>
<dbReference type="InterPro" id="IPR020568">
    <property type="entry name" value="Ribosomal_Su5_D2-typ_SF"/>
</dbReference>
<dbReference type="GO" id="GO:0009088">
    <property type="term" value="P:threonine biosynthetic process"/>
    <property type="evidence" value="ECO:0007669"/>
    <property type="project" value="UniProtKB-KW"/>
</dbReference>
<organism evidence="9">
    <name type="scientific">hydrothermal vent metagenome</name>
    <dbReference type="NCBI Taxonomy" id="652676"/>
    <lineage>
        <taxon>unclassified sequences</taxon>
        <taxon>metagenomes</taxon>
        <taxon>ecological metagenomes</taxon>
    </lineage>
</organism>
<dbReference type="PRINTS" id="PR00958">
    <property type="entry name" value="HOMSERKINASE"/>
</dbReference>
<dbReference type="GO" id="GO:0005524">
    <property type="term" value="F:ATP binding"/>
    <property type="evidence" value="ECO:0007669"/>
    <property type="project" value="UniProtKB-KW"/>
</dbReference>
<keyword evidence="4" id="KW-0547">Nucleotide-binding</keyword>
<evidence type="ECO:0000313" key="9">
    <source>
        <dbReference type="EMBL" id="VAY88095.1"/>
    </source>
</evidence>
<dbReference type="Pfam" id="PF00288">
    <property type="entry name" value="GHMP_kinases_N"/>
    <property type="match status" value="1"/>
</dbReference>
<dbReference type="Pfam" id="PF08544">
    <property type="entry name" value="GHMP_kinases_C"/>
    <property type="match status" value="1"/>
</dbReference>
<evidence type="ECO:0000256" key="5">
    <source>
        <dbReference type="ARBA" id="ARBA00022777"/>
    </source>
</evidence>
<dbReference type="SUPFAM" id="SSF54211">
    <property type="entry name" value="Ribosomal protein S5 domain 2-like"/>
    <property type="match status" value="1"/>
</dbReference>
<dbReference type="HAMAP" id="MF_00384">
    <property type="entry name" value="Homoser_kinase"/>
    <property type="match status" value="1"/>
</dbReference>
<evidence type="ECO:0000259" key="8">
    <source>
        <dbReference type="Pfam" id="PF08544"/>
    </source>
</evidence>
<keyword evidence="6" id="KW-0067">ATP-binding</keyword>